<sequence>MSARPVEFKAGMESVDLEMINSMLDAFSQGSYFQAKFRRDEEKTRKYCEGLLRKLRTIPRTNDYFEGVDKYIADLERTRDMSRTYLHLDMDAYYAHVEENDNPSLKGKPVAVGSMDMLVTSNYVARKYGIRSGIPGVLALKICPSLIILPQRMDRYREVSAIIRNQMQLFDENFISPSLDEGCVDITNVLKDNPSLKSTDIAKLLQQKILENTNLTCSMGVAPSPLLAKMCSETNKPNGYFVLDKDPKKCKEFVSTISGLGKTRHRLLEMLGLNNVEDVLENKYDLFYILPETHRDLLFKHALCIPIPPQSTQYFLLRKRTQISKEKSCKEIYDENDLNDLLENMYLDAIKMLYNEQKIAYGMVVKMTDFKLNVQNYPFSLHSAVPAPVIDQDGFIVRNKDDPTPNDLVPENEITFQDNCLFIRQNFFTVAKTALQWAQVRSVGLRLVNLYELE</sequence>
<dbReference type="PANTHER" id="PTHR11076:SF33">
    <property type="entry name" value="DNA POLYMERASE KAPPA"/>
    <property type="match status" value="1"/>
</dbReference>
<dbReference type="KEGG" id="dfa:DFA_07573"/>
<evidence type="ECO:0000313" key="4">
    <source>
        <dbReference type="Proteomes" id="UP000007797"/>
    </source>
</evidence>
<feature type="domain" description="UmuC" evidence="2">
    <location>
        <begin position="85"/>
        <end position="257"/>
    </location>
</feature>
<organism evidence="3 4">
    <name type="scientific">Cavenderia fasciculata</name>
    <name type="common">Slime mold</name>
    <name type="synonym">Dictyostelium fasciculatum</name>
    <dbReference type="NCBI Taxonomy" id="261658"/>
    <lineage>
        <taxon>Eukaryota</taxon>
        <taxon>Amoebozoa</taxon>
        <taxon>Evosea</taxon>
        <taxon>Eumycetozoa</taxon>
        <taxon>Dictyostelia</taxon>
        <taxon>Acytosteliales</taxon>
        <taxon>Cavenderiaceae</taxon>
        <taxon>Cavenderia</taxon>
    </lineage>
</organism>
<evidence type="ECO:0000256" key="1">
    <source>
        <dbReference type="ARBA" id="ARBA00016178"/>
    </source>
</evidence>
<evidence type="ECO:0000313" key="3">
    <source>
        <dbReference type="EMBL" id="EGG20449.1"/>
    </source>
</evidence>
<dbReference type="GO" id="GO:0042276">
    <property type="term" value="P:error-prone translesion synthesis"/>
    <property type="evidence" value="ECO:0007669"/>
    <property type="project" value="TreeGrafter"/>
</dbReference>
<dbReference type="InterPro" id="IPR050116">
    <property type="entry name" value="DNA_polymerase-Y"/>
</dbReference>
<dbReference type="RefSeq" id="XP_004367432.1">
    <property type="nucleotide sequence ID" value="XM_004367375.1"/>
</dbReference>
<dbReference type="GeneID" id="14872012"/>
<dbReference type="Gene3D" id="3.30.70.270">
    <property type="match status" value="1"/>
</dbReference>
<dbReference type="Proteomes" id="UP000007797">
    <property type="component" value="Unassembled WGS sequence"/>
</dbReference>
<dbReference type="Gene3D" id="1.10.150.810">
    <property type="match status" value="1"/>
</dbReference>
<reference evidence="4" key="1">
    <citation type="journal article" date="2011" name="Genome Res.">
        <title>Phylogeny-wide analysis of social amoeba genomes highlights ancient origins for complex intercellular communication.</title>
        <authorList>
            <person name="Heidel A.J."/>
            <person name="Lawal H.M."/>
            <person name="Felder M."/>
            <person name="Schilde C."/>
            <person name="Helps N.R."/>
            <person name="Tunggal B."/>
            <person name="Rivero F."/>
            <person name="John U."/>
            <person name="Schleicher M."/>
            <person name="Eichinger L."/>
            <person name="Platzer M."/>
            <person name="Noegel A.A."/>
            <person name="Schaap P."/>
            <person name="Gloeckner G."/>
        </authorList>
    </citation>
    <scope>NUCLEOTIDE SEQUENCE [LARGE SCALE GENOMIC DNA]</scope>
    <source>
        <strain evidence="4">SH3</strain>
    </source>
</reference>
<dbReference type="InterPro" id="IPR043502">
    <property type="entry name" value="DNA/RNA_pol_sf"/>
</dbReference>
<dbReference type="AlphaFoldDB" id="F4PWT5"/>
<dbReference type="GO" id="GO:0006281">
    <property type="term" value="P:DNA repair"/>
    <property type="evidence" value="ECO:0007669"/>
    <property type="project" value="InterPro"/>
</dbReference>
<evidence type="ECO:0000259" key="2">
    <source>
        <dbReference type="PROSITE" id="PS50173"/>
    </source>
</evidence>
<dbReference type="STRING" id="1054147.F4PWT5"/>
<dbReference type="InterPro" id="IPR043128">
    <property type="entry name" value="Rev_trsase/Diguanyl_cyclase"/>
</dbReference>
<dbReference type="PROSITE" id="PS50173">
    <property type="entry name" value="UMUC"/>
    <property type="match status" value="1"/>
</dbReference>
<dbReference type="InterPro" id="IPR001126">
    <property type="entry name" value="UmuC"/>
</dbReference>
<dbReference type="Gene3D" id="3.40.1170.60">
    <property type="match status" value="1"/>
</dbReference>
<dbReference type="OrthoDB" id="1747274at2759"/>
<dbReference type="EMBL" id="GL883013">
    <property type="protein sequence ID" value="EGG20449.1"/>
    <property type="molecule type" value="Genomic_DNA"/>
</dbReference>
<dbReference type="GO" id="GO:0005634">
    <property type="term" value="C:nucleus"/>
    <property type="evidence" value="ECO:0007669"/>
    <property type="project" value="TreeGrafter"/>
</dbReference>
<protein>
    <recommendedName>
        <fullName evidence="1">DNA polymerase kappa</fullName>
    </recommendedName>
</protein>
<dbReference type="InterPro" id="IPR022880">
    <property type="entry name" value="DNApol_IV"/>
</dbReference>
<dbReference type="GO" id="GO:0003887">
    <property type="term" value="F:DNA-directed DNA polymerase activity"/>
    <property type="evidence" value="ECO:0007669"/>
    <property type="project" value="InterPro"/>
</dbReference>
<dbReference type="Pfam" id="PF00817">
    <property type="entry name" value="IMS"/>
    <property type="match status" value="1"/>
</dbReference>
<dbReference type="SUPFAM" id="SSF56672">
    <property type="entry name" value="DNA/RNA polymerases"/>
    <property type="match status" value="1"/>
</dbReference>
<proteinExistence type="predicted"/>
<accession>F4PWT5</accession>
<name>F4PWT5_CACFS</name>
<dbReference type="OMA" id="MEFKAGM"/>
<dbReference type="CDD" id="cd03586">
    <property type="entry name" value="PolY_Pol_IV_kappa"/>
    <property type="match status" value="1"/>
</dbReference>
<keyword evidence="4" id="KW-1185">Reference proteome</keyword>
<dbReference type="PANTHER" id="PTHR11076">
    <property type="entry name" value="DNA REPAIR POLYMERASE UMUC / TRANSFERASE FAMILY MEMBER"/>
    <property type="match status" value="1"/>
</dbReference>
<gene>
    <name evidence="3" type="ORF">DFA_07573</name>
</gene>